<dbReference type="CDD" id="cd06662">
    <property type="entry name" value="SURF1"/>
    <property type="match status" value="1"/>
</dbReference>
<accession>A0ABW7HMR9</accession>
<evidence type="ECO:0000256" key="4">
    <source>
        <dbReference type="ARBA" id="ARBA00022989"/>
    </source>
</evidence>
<feature type="transmembrane region" description="Helical" evidence="6">
    <location>
        <begin position="221"/>
        <end position="239"/>
    </location>
</feature>
<evidence type="ECO:0000256" key="1">
    <source>
        <dbReference type="ARBA" id="ARBA00004370"/>
    </source>
</evidence>
<comment type="caution">
    <text evidence="8">The sequence shown here is derived from an EMBL/GenBank/DDBJ whole genome shotgun (WGS) entry which is preliminary data.</text>
</comment>
<evidence type="ECO:0000256" key="3">
    <source>
        <dbReference type="ARBA" id="ARBA00022692"/>
    </source>
</evidence>
<comment type="subcellular location">
    <subcellularLocation>
        <location evidence="6">Cell membrane</location>
        <topology evidence="6">Multi-pass membrane protein</topology>
    </subcellularLocation>
    <subcellularLocation>
        <location evidence="1">Membrane</location>
    </subcellularLocation>
</comment>
<reference evidence="8 9" key="1">
    <citation type="submission" date="2024-10" db="EMBL/GenBank/DDBJ databases">
        <authorList>
            <person name="Cho J.-C."/>
        </authorList>
    </citation>
    <scope>NUCLEOTIDE SEQUENCE [LARGE SCALE GENOMIC DNA]</scope>
    <source>
        <strain evidence="8 9">KCTC29696</strain>
    </source>
</reference>
<sequence length="296" mass="31767">MYRFLLTPRWWVINLFVLLSIPVCLFMGSWQLSRFEDRVDSHQARQERSAEGIAEADARPLDDLLPLTQETAGQAARSTGRYDTDHEFLVPGRHLGDREGFYVLTPLRTGDGRALPVVRGWLPGEADPARVPAPPAGEVSVTGVLQAPESQSSPGAVGGALPKGQVGIISAATLVNLVPYEVYDVWITVQRAQEPMEAVPPVAAAGTGLDLKAFQNLGYTAQWFVFAGFVVFMWYRLFLREAETARDLALGIEAPAEPSGPADPPEPAGPAAEPSPVREETAAAVPGTASGEKSAP</sequence>
<keyword evidence="5 6" id="KW-0472">Membrane</keyword>
<evidence type="ECO:0000256" key="7">
    <source>
        <dbReference type="SAM" id="MobiDB-lite"/>
    </source>
</evidence>
<dbReference type="Pfam" id="PF02104">
    <property type="entry name" value="SURF1"/>
    <property type="match status" value="1"/>
</dbReference>
<dbReference type="Proteomes" id="UP001607069">
    <property type="component" value="Unassembled WGS sequence"/>
</dbReference>
<dbReference type="RefSeq" id="WP_279949133.1">
    <property type="nucleotide sequence ID" value="NZ_BAABEN010000001.1"/>
</dbReference>
<evidence type="ECO:0000256" key="5">
    <source>
        <dbReference type="ARBA" id="ARBA00023136"/>
    </source>
</evidence>
<keyword evidence="9" id="KW-1185">Reference proteome</keyword>
<evidence type="ECO:0000256" key="6">
    <source>
        <dbReference type="RuleBase" id="RU363076"/>
    </source>
</evidence>
<organism evidence="8 9">
    <name type="scientific">Streptomyces chitinivorans</name>
    <dbReference type="NCBI Taxonomy" id="1257027"/>
    <lineage>
        <taxon>Bacteria</taxon>
        <taxon>Bacillati</taxon>
        <taxon>Actinomycetota</taxon>
        <taxon>Actinomycetes</taxon>
        <taxon>Kitasatosporales</taxon>
        <taxon>Streptomycetaceae</taxon>
        <taxon>Streptomyces</taxon>
    </lineage>
</organism>
<dbReference type="PANTHER" id="PTHR23427">
    <property type="entry name" value="SURFEIT LOCUS PROTEIN"/>
    <property type="match status" value="1"/>
</dbReference>
<proteinExistence type="inferred from homology"/>
<comment type="similarity">
    <text evidence="2 6">Belongs to the SURF1 family.</text>
</comment>
<dbReference type="InterPro" id="IPR045214">
    <property type="entry name" value="Surf1/Surf4"/>
</dbReference>
<feature type="region of interest" description="Disordered" evidence="7">
    <location>
        <begin position="253"/>
        <end position="296"/>
    </location>
</feature>
<evidence type="ECO:0000313" key="9">
    <source>
        <dbReference type="Proteomes" id="UP001607069"/>
    </source>
</evidence>
<evidence type="ECO:0000256" key="2">
    <source>
        <dbReference type="ARBA" id="ARBA00007165"/>
    </source>
</evidence>
<keyword evidence="3 6" id="KW-0812">Transmembrane</keyword>
<dbReference type="PROSITE" id="PS50895">
    <property type="entry name" value="SURF1"/>
    <property type="match status" value="1"/>
</dbReference>
<keyword evidence="4 6" id="KW-1133">Transmembrane helix</keyword>
<evidence type="ECO:0000313" key="8">
    <source>
        <dbReference type="EMBL" id="MFH0247163.1"/>
    </source>
</evidence>
<gene>
    <name evidence="8" type="ORF">ACG5V6_02880</name>
</gene>
<keyword evidence="6" id="KW-1003">Cell membrane</keyword>
<name>A0ABW7HMR9_9ACTN</name>
<feature type="transmembrane region" description="Helical" evidence="6">
    <location>
        <begin position="12"/>
        <end position="32"/>
    </location>
</feature>
<dbReference type="PANTHER" id="PTHR23427:SF2">
    <property type="entry name" value="SURFEIT LOCUS PROTEIN 1"/>
    <property type="match status" value="1"/>
</dbReference>
<protein>
    <recommendedName>
        <fullName evidence="6">SURF1-like protein</fullName>
    </recommendedName>
</protein>
<dbReference type="EMBL" id="JBIHMK010000006">
    <property type="protein sequence ID" value="MFH0247163.1"/>
    <property type="molecule type" value="Genomic_DNA"/>
</dbReference>
<dbReference type="InterPro" id="IPR002994">
    <property type="entry name" value="Surf1/Shy1"/>
</dbReference>